<protein>
    <submittedName>
        <fullName evidence="2">Membrane protein YqaA with SNARE-associated domain</fullName>
    </submittedName>
</protein>
<organism evidence="2 3">
    <name type="scientific">Eoetvoesiella caeni</name>
    <dbReference type="NCBI Taxonomy" id="645616"/>
    <lineage>
        <taxon>Bacteria</taxon>
        <taxon>Pseudomonadati</taxon>
        <taxon>Pseudomonadota</taxon>
        <taxon>Betaproteobacteria</taxon>
        <taxon>Burkholderiales</taxon>
        <taxon>Alcaligenaceae</taxon>
        <taxon>Eoetvoesiella</taxon>
    </lineage>
</organism>
<keyword evidence="1" id="KW-1133">Transmembrane helix</keyword>
<keyword evidence="3" id="KW-1185">Reference proteome</keyword>
<dbReference type="EMBL" id="QNRQ01000007">
    <property type="protein sequence ID" value="RBP38394.1"/>
    <property type="molecule type" value="Genomic_DNA"/>
</dbReference>
<dbReference type="InterPro" id="IPR051311">
    <property type="entry name" value="DedA_domain"/>
</dbReference>
<dbReference type="PANTHER" id="PTHR42709">
    <property type="entry name" value="ALKALINE PHOSPHATASE LIKE PROTEIN"/>
    <property type="match status" value="1"/>
</dbReference>
<dbReference type="AlphaFoldDB" id="A0A366HAB9"/>
<name>A0A366HAB9_9BURK</name>
<evidence type="ECO:0000313" key="3">
    <source>
        <dbReference type="Proteomes" id="UP000253628"/>
    </source>
</evidence>
<sequence>MWIHASIHWLLATLALPKVGLSAIFVVSLVSATLLPLGSEPAVFAYAKTVPDMFWPAVLAATVGNTLGGIITYYMGLAAEKAFERWKEKHEHAVAEHGQAASHRLKPAASLQKMGGRWHLTISRWVHRMGPSAMFFSWLPFVGDPLCAVGGWLRLPFWPSVFYMALGKFLRYAAMTAGLLWVFPNLH</sequence>
<dbReference type="PANTHER" id="PTHR42709:SF4">
    <property type="entry name" value="INNER MEMBRANE PROTEIN YQAA"/>
    <property type="match status" value="1"/>
</dbReference>
<accession>A0A366HAB9</accession>
<keyword evidence="1" id="KW-0812">Transmembrane</keyword>
<feature type="transmembrane region" description="Helical" evidence="1">
    <location>
        <begin position="7"/>
        <end position="34"/>
    </location>
</feature>
<feature type="transmembrane region" description="Helical" evidence="1">
    <location>
        <begin position="54"/>
        <end position="77"/>
    </location>
</feature>
<dbReference type="Proteomes" id="UP000253628">
    <property type="component" value="Unassembled WGS sequence"/>
</dbReference>
<gene>
    <name evidence="2" type="ORF">DFR37_107158</name>
</gene>
<feature type="transmembrane region" description="Helical" evidence="1">
    <location>
        <begin position="133"/>
        <end position="155"/>
    </location>
</feature>
<keyword evidence="1" id="KW-0472">Membrane</keyword>
<feature type="transmembrane region" description="Helical" evidence="1">
    <location>
        <begin position="161"/>
        <end position="183"/>
    </location>
</feature>
<comment type="caution">
    <text evidence="2">The sequence shown here is derived from an EMBL/GenBank/DDBJ whole genome shotgun (WGS) entry which is preliminary data.</text>
</comment>
<reference evidence="2 3" key="1">
    <citation type="submission" date="2018-06" db="EMBL/GenBank/DDBJ databases">
        <title>Genomic Encyclopedia of Type Strains, Phase IV (KMG-IV): sequencing the most valuable type-strain genomes for metagenomic binning, comparative biology and taxonomic classification.</title>
        <authorList>
            <person name="Goeker M."/>
        </authorList>
    </citation>
    <scope>NUCLEOTIDE SEQUENCE [LARGE SCALE GENOMIC DNA]</scope>
    <source>
        <strain evidence="2 3">DSM 25520</strain>
    </source>
</reference>
<evidence type="ECO:0000256" key="1">
    <source>
        <dbReference type="SAM" id="Phobius"/>
    </source>
</evidence>
<evidence type="ECO:0000313" key="2">
    <source>
        <dbReference type="EMBL" id="RBP38394.1"/>
    </source>
</evidence>
<proteinExistence type="predicted"/>